<dbReference type="AlphaFoldDB" id="A0A699YKT6"/>
<protein>
    <submittedName>
        <fullName evidence="1">Uncharacterized protein</fullName>
    </submittedName>
</protein>
<comment type="caution">
    <text evidence="1">The sequence shown here is derived from an EMBL/GenBank/DDBJ whole genome shotgun (WGS) entry which is preliminary data.</text>
</comment>
<feature type="non-terminal residue" evidence="1">
    <location>
        <position position="1"/>
    </location>
</feature>
<keyword evidence="2" id="KW-1185">Reference proteome</keyword>
<dbReference type="Proteomes" id="UP000485058">
    <property type="component" value="Unassembled WGS sequence"/>
</dbReference>
<reference evidence="1 2" key="1">
    <citation type="submission" date="2020-02" db="EMBL/GenBank/DDBJ databases">
        <title>Draft genome sequence of Haematococcus lacustris strain NIES-144.</title>
        <authorList>
            <person name="Morimoto D."/>
            <person name="Nakagawa S."/>
            <person name="Yoshida T."/>
            <person name="Sawayama S."/>
        </authorList>
    </citation>
    <scope>NUCLEOTIDE SEQUENCE [LARGE SCALE GENOMIC DNA]</scope>
    <source>
        <strain evidence="1 2">NIES-144</strain>
    </source>
</reference>
<evidence type="ECO:0000313" key="2">
    <source>
        <dbReference type="Proteomes" id="UP000485058"/>
    </source>
</evidence>
<proteinExistence type="predicted"/>
<evidence type="ECO:0000313" key="1">
    <source>
        <dbReference type="EMBL" id="GFH08598.1"/>
    </source>
</evidence>
<sequence length="121" mass="12970">MQSSLRPPASLRLLYMSMRVVSSSRIGERSRECGNEPTFPPWECYTPPLRSGARGRAGRGRACSMRWAAAMVGEGGGRHGGSLHAVALNLPGEHDVTFNLCNGCNIVEDTVEEGGCNPVIP</sequence>
<name>A0A699YKT6_HAELA</name>
<gene>
    <name evidence="1" type="ORF">HaLaN_03583</name>
</gene>
<organism evidence="1 2">
    <name type="scientific">Haematococcus lacustris</name>
    <name type="common">Green alga</name>
    <name type="synonym">Haematococcus pluvialis</name>
    <dbReference type="NCBI Taxonomy" id="44745"/>
    <lineage>
        <taxon>Eukaryota</taxon>
        <taxon>Viridiplantae</taxon>
        <taxon>Chlorophyta</taxon>
        <taxon>core chlorophytes</taxon>
        <taxon>Chlorophyceae</taxon>
        <taxon>CS clade</taxon>
        <taxon>Chlamydomonadales</taxon>
        <taxon>Haematococcaceae</taxon>
        <taxon>Haematococcus</taxon>
    </lineage>
</organism>
<accession>A0A699YKT6</accession>
<dbReference type="EMBL" id="BLLF01000171">
    <property type="protein sequence ID" value="GFH08598.1"/>
    <property type="molecule type" value="Genomic_DNA"/>
</dbReference>